<dbReference type="InterPro" id="IPR036320">
    <property type="entry name" value="Glycosyl_Trfase_fam3_N_dom_sf"/>
</dbReference>
<dbReference type="PIRSF" id="PIRSF000478">
    <property type="entry name" value="TP_PyNP"/>
    <property type="match status" value="1"/>
</dbReference>
<dbReference type="SMART" id="SM00941">
    <property type="entry name" value="PYNP_C"/>
    <property type="match status" value="1"/>
</dbReference>
<dbReference type="InterPro" id="IPR000312">
    <property type="entry name" value="Glycosyl_Trfase_fam3"/>
</dbReference>
<gene>
    <name evidence="6" type="ORF">GF359_07135</name>
</gene>
<dbReference type="Gene3D" id="3.90.1170.30">
    <property type="entry name" value="Pyrimidine nucleoside phosphorylase-like, C-terminal domain"/>
    <property type="match status" value="1"/>
</dbReference>
<dbReference type="GO" id="GO:0006206">
    <property type="term" value="P:pyrimidine nucleobase metabolic process"/>
    <property type="evidence" value="ECO:0007669"/>
    <property type="project" value="InterPro"/>
</dbReference>
<dbReference type="Gene3D" id="1.20.970.10">
    <property type="entry name" value="Transferase, Pyrimidine Nucleoside Phosphorylase, Chain C"/>
    <property type="match status" value="1"/>
</dbReference>
<dbReference type="PANTHER" id="PTHR10515">
    <property type="entry name" value="THYMIDINE PHOSPHORYLASE"/>
    <property type="match status" value="1"/>
</dbReference>
<dbReference type="GO" id="GO:0009032">
    <property type="term" value="F:thymidine phosphorylase activity"/>
    <property type="evidence" value="ECO:0007669"/>
    <property type="project" value="UniProtKB-EC"/>
</dbReference>
<dbReference type="EC" id="2.4.2.4" evidence="6"/>
<dbReference type="InterPro" id="IPR013102">
    <property type="entry name" value="PYNP_C"/>
</dbReference>
<evidence type="ECO:0000313" key="6">
    <source>
        <dbReference type="EMBL" id="MBD3364973.1"/>
    </source>
</evidence>
<dbReference type="Gene3D" id="3.40.1030.10">
    <property type="entry name" value="Nucleoside phosphorylase/phosphoribosyltransferase catalytic domain"/>
    <property type="match status" value="1"/>
</dbReference>
<evidence type="ECO:0000313" key="7">
    <source>
        <dbReference type="Proteomes" id="UP000630660"/>
    </source>
</evidence>
<accession>A0A9D5K9S7</accession>
<name>A0A9D5K9S7_UNCW3</name>
<protein>
    <submittedName>
        <fullName evidence="6">Thymidine phosphorylase</fullName>
        <ecNumber evidence="6">2.4.2.4</ecNumber>
    </submittedName>
</protein>
<evidence type="ECO:0000256" key="4">
    <source>
        <dbReference type="ARBA" id="ARBA00022679"/>
    </source>
</evidence>
<evidence type="ECO:0000256" key="1">
    <source>
        <dbReference type="ARBA" id="ARBA00006915"/>
    </source>
</evidence>
<dbReference type="NCBIfam" id="NF004490">
    <property type="entry name" value="PRK05820.1"/>
    <property type="match status" value="1"/>
</dbReference>
<evidence type="ECO:0000256" key="2">
    <source>
        <dbReference type="ARBA" id="ARBA00011738"/>
    </source>
</evidence>
<dbReference type="Pfam" id="PF07831">
    <property type="entry name" value="PYNP_C"/>
    <property type="match status" value="1"/>
</dbReference>
<dbReference type="FunFam" id="3.40.1030.10:FF:000003">
    <property type="entry name" value="Pyrimidine-nucleoside phosphorylase"/>
    <property type="match status" value="1"/>
</dbReference>
<dbReference type="EMBL" id="WJKJ01000239">
    <property type="protein sequence ID" value="MBD3364973.1"/>
    <property type="molecule type" value="Genomic_DNA"/>
</dbReference>
<sequence length="433" mass="46737">MRIYDFIRGKKEGETNHPEDIKRFVRGYVEGKVADYQMSAWLMAVCFNGLGDEELAAYTEALIDSGERFDLSGIRCIKIDKHSTGGVGDKVSVALAPLVAACGVTVPMVSGRGLGHTGGTLDKLASIPGFRTDLSTEEFKQNLANAGVAMMGQSVRMCPADGAIYCLRDVTCTVESIPLIAASISAKKIAEDAQGLVLDVKVGDGAFMKNERDAEGLARKIISVTKRFDLRTKAVLSDMSQPLGKAVGNALEVEEAVLCLKGEGPPDLRELVLTLAARMLSLAGRKQGDARKETEDALDSGKGLNKFIEMVRLQGGNPAVVEDYKLLPRAEFKIPVTAEKEGVFQKIDTYKIGMLAVELGAGRRRKEDSIDPAVGFKINKKIGDEVEKGEPLAYVYANDETLGQRIARELKGCFETGDEAVLPPPLIIKKISP</sequence>
<dbReference type="InterPro" id="IPR036566">
    <property type="entry name" value="PYNP-like_C_sf"/>
</dbReference>
<dbReference type="InterPro" id="IPR018090">
    <property type="entry name" value="Pyrmidine_PPas_bac/euk"/>
</dbReference>
<dbReference type="InterPro" id="IPR000053">
    <property type="entry name" value="Thymidine/pyrmidine_PPase"/>
</dbReference>
<reference evidence="6" key="1">
    <citation type="submission" date="2019-11" db="EMBL/GenBank/DDBJ databases">
        <title>Microbial mats filling the niche in hypersaline microbial mats.</title>
        <authorList>
            <person name="Wong H.L."/>
            <person name="Macleod F.I."/>
            <person name="White R.A. III"/>
            <person name="Burns B.P."/>
        </authorList>
    </citation>
    <scope>NUCLEOTIDE SEQUENCE</scope>
    <source>
        <strain evidence="6">Bin_327</strain>
    </source>
</reference>
<dbReference type="SUPFAM" id="SSF54680">
    <property type="entry name" value="Pyrimidine nucleoside phosphorylase C-terminal domain"/>
    <property type="match status" value="1"/>
</dbReference>
<dbReference type="SUPFAM" id="SSF47648">
    <property type="entry name" value="Nucleoside phosphorylase/phosphoribosyltransferase N-terminal domain"/>
    <property type="match status" value="1"/>
</dbReference>
<keyword evidence="4 6" id="KW-0808">Transferase</keyword>
<dbReference type="Pfam" id="PF00591">
    <property type="entry name" value="Glycos_transf_3"/>
    <property type="match status" value="1"/>
</dbReference>
<keyword evidence="3 6" id="KW-0328">Glycosyltransferase</keyword>
<dbReference type="Proteomes" id="UP000630660">
    <property type="component" value="Unassembled WGS sequence"/>
</dbReference>
<dbReference type="GO" id="GO:0006213">
    <property type="term" value="P:pyrimidine nucleoside metabolic process"/>
    <property type="evidence" value="ECO:0007669"/>
    <property type="project" value="InterPro"/>
</dbReference>
<dbReference type="GO" id="GO:0005829">
    <property type="term" value="C:cytosol"/>
    <property type="evidence" value="ECO:0007669"/>
    <property type="project" value="TreeGrafter"/>
</dbReference>
<dbReference type="SUPFAM" id="SSF52418">
    <property type="entry name" value="Nucleoside phosphorylase/phosphoribosyltransferase catalytic domain"/>
    <property type="match status" value="1"/>
</dbReference>
<organism evidence="6 7">
    <name type="scientific">candidate division WOR-3 bacterium</name>
    <dbReference type="NCBI Taxonomy" id="2052148"/>
    <lineage>
        <taxon>Bacteria</taxon>
        <taxon>Bacteria division WOR-3</taxon>
    </lineage>
</organism>
<evidence type="ECO:0000256" key="3">
    <source>
        <dbReference type="ARBA" id="ARBA00022676"/>
    </source>
</evidence>
<dbReference type="AlphaFoldDB" id="A0A9D5K9S7"/>
<comment type="caution">
    <text evidence="6">The sequence shown here is derived from an EMBL/GenBank/DDBJ whole genome shotgun (WGS) entry which is preliminary data.</text>
</comment>
<comment type="subunit">
    <text evidence="2">Homodimer.</text>
</comment>
<dbReference type="InterPro" id="IPR035902">
    <property type="entry name" value="Nuc_phospho_transferase"/>
</dbReference>
<dbReference type="NCBIfam" id="TIGR02644">
    <property type="entry name" value="Y_phosphoryl"/>
    <property type="match status" value="1"/>
</dbReference>
<dbReference type="PANTHER" id="PTHR10515:SF0">
    <property type="entry name" value="THYMIDINE PHOSPHORYLASE"/>
    <property type="match status" value="1"/>
</dbReference>
<dbReference type="InterPro" id="IPR017459">
    <property type="entry name" value="Glycosyl_Trfase_fam3_N_dom"/>
</dbReference>
<dbReference type="GO" id="GO:0004645">
    <property type="term" value="F:1,4-alpha-oligoglucan phosphorylase activity"/>
    <property type="evidence" value="ECO:0007669"/>
    <property type="project" value="InterPro"/>
</dbReference>
<proteinExistence type="inferred from homology"/>
<comment type="similarity">
    <text evidence="1">Belongs to the thymidine/pyrimidine-nucleoside phosphorylase family.</text>
</comment>
<dbReference type="Pfam" id="PF02885">
    <property type="entry name" value="Glycos_trans_3N"/>
    <property type="match status" value="1"/>
</dbReference>
<evidence type="ECO:0000259" key="5">
    <source>
        <dbReference type="SMART" id="SM00941"/>
    </source>
</evidence>
<feature type="domain" description="Pyrimidine nucleoside phosphorylase C-terminal" evidence="5">
    <location>
        <begin position="343"/>
        <end position="417"/>
    </location>
</feature>